<sequence>MYLQNIWLNESSLGVKQLILKEALSIEDVIRKDSAWHSIDETDSIDLAVENMILMRFKMHKKEFLKGNGFRKS</sequence>
<evidence type="ECO:0000313" key="1">
    <source>
        <dbReference type="EMBL" id="KAI3736991.1"/>
    </source>
</evidence>
<reference evidence="2" key="1">
    <citation type="journal article" date="2022" name="Mol. Ecol. Resour.">
        <title>The genomes of chicory, endive, great burdock and yacon provide insights into Asteraceae palaeo-polyploidization history and plant inulin production.</title>
        <authorList>
            <person name="Fan W."/>
            <person name="Wang S."/>
            <person name="Wang H."/>
            <person name="Wang A."/>
            <person name="Jiang F."/>
            <person name="Liu H."/>
            <person name="Zhao H."/>
            <person name="Xu D."/>
            <person name="Zhang Y."/>
        </authorList>
    </citation>
    <scope>NUCLEOTIDE SEQUENCE [LARGE SCALE GENOMIC DNA]</scope>
    <source>
        <strain evidence="2">cv. Punajuju</strain>
    </source>
</reference>
<accession>A0ACB9CRY1</accession>
<comment type="caution">
    <text evidence="1">The sequence shown here is derived from an EMBL/GenBank/DDBJ whole genome shotgun (WGS) entry which is preliminary data.</text>
</comment>
<proteinExistence type="predicted"/>
<name>A0ACB9CRY1_CICIN</name>
<organism evidence="1 2">
    <name type="scientific">Cichorium intybus</name>
    <name type="common">Chicory</name>
    <dbReference type="NCBI Taxonomy" id="13427"/>
    <lineage>
        <taxon>Eukaryota</taxon>
        <taxon>Viridiplantae</taxon>
        <taxon>Streptophyta</taxon>
        <taxon>Embryophyta</taxon>
        <taxon>Tracheophyta</taxon>
        <taxon>Spermatophyta</taxon>
        <taxon>Magnoliopsida</taxon>
        <taxon>eudicotyledons</taxon>
        <taxon>Gunneridae</taxon>
        <taxon>Pentapetalae</taxon>
        <taxon>asterids</taxon>
        <taxon>campanulids</taxon>
        <taxon>Asterales</taxon>
        <taxon>Asteraceae</taxon>
        <taxon>Cichorioideae</taxon>
        <taxon>Cichorieae</taxon>
        <taxon>Cichoriinae</taxon>
        <taxon>Cichorium</taxon>
    </lineage>
</organism>
<protein>
    <submittedName>
        <fullName evidence="1">Uncharacterized protein</fullName>
    </submittedName>
</protein>
<dbReference type="EMBL" id="CM042013">
    <property type="protein sequence ID" value="KAI3736991.1"/>
    <property type="molecule type" value="Genomic_DNA"/>
</dbReference>
<evidence type="ECO:0000313" key="2">
    <source>
        <dbReference type="Proteomes" id="UP001055811"/>
    </source>
</evidence>
<reference evidence="1 2" key="2">
    <citation type="journal article" date="2022" name="Mol. Ecol. Resour.">
        <title>The genomes of chicory, endive, great burdock and yacon provide insights into Asteraceae paleo-polyploidization history and plant inulin production.</title>
        <authorList>
            <person name="Fan W."/>
            <person name="Wang S."/>
            <person name="Wang H."/>
            <person name="Wang A."/>
            <person name="Jiang F."/>
            <person name="Liu H."/>
            <person name="Zhao H."/>
            <person name="Xu D."/>
            <person name="Zhang Y."/>
        </authorList>
    </citation>
    <scope>NUCLEOTIDE SEQUENCE [LARGE SCALE GENOMIC DNA]</scope>
    <source>
        <strain evidence="2">cv. Punajuju</strain>
        <tissue evidence="1">Leaves</tissue>
    </source>
</reference>
<dbReference type="Proteomes" id="UP001055811">
    <property type="component" value="Linkage Group LG05"/>
</dbReference>
<keyword evidence="2" id="KW-1185">Reference proteome</keyword>
<gene>
    <name evidence="1" type="ORF">L2E82_26983</name>
</gene>